<name>A0A6P1NPY3_9MICC</name>
<evidence type="ECO:0000259" key="12">
    <source>
        <dbReference type="PROSITE" id="PS50109"/>
    </source>
</evidence>
<dbReference type="GO" id="GO:0005886">
    <property type="term" value="C:plasma membrane"/>
    <property type="evidence" value="ECO:0007669"/>
    <property type="project" value="UniProtKB-SubCell"/>
</dbReference>
<accession>A0A6P1NPY3</accession>
<dbReference type="SUPFAM" id="SSF55785">
    <property type="entry name" value="PYP-like sensor domain (PAS domain)"/>
    <property type="match status" value="1"/>
</dbReference>
<evidence type="ECO:0000256" key="1">
    <source>
        <dbReference type="ARBA" id="ARBA00000085"/>
    </source>
</evidence>
<evidence type="ECO:0000256" key="2">
    <source>
        <dbReference type="ARBA" id="ARBA00001968"/>
    </source>
</evidence>
<dbReference type="Proteomes" id="UP000464186">
    <property type="component" value="Chromosome"/>
</dbReference>
<dbReference type="EMBL" id="CP047898">
    <property type="protein sequence ID" value="QHK21769.1"/>
    <property type="molecule type" value="Genomic_DNA"/>
</dbReference>
<evidence type="ECO:0000256" key="9">
    <source>
        <dbReference type="ARBA" id="ARBA00023136"/>
    </source>
</evidence>
<dbReference type="PRINTS" id="PR00344">
    <property type="entry name" value="BCTRLSENSOR"/>
</dbReference>
<dbReference type="InterPro" id="IPR005467">
    <property type="entry name" value="His_kinase_dom"/>
</dbReference>
<evidence type="ECO:0000256" key="6">
    <source>
        <dbReference type="ARBA" id="ARBA00022679"/>
    </source>
</evidence>
<dbReference type="SMART" id="SM00388">
    <property type="entry name" value="HisKA"/>
    <property type="match status" value="1"/>
</dbReference>
<dbReference type="FunFam" id="1.10.287.130:FF:000001">
    <property type="entry name" value="Two-component sensor histidine kinase"/>
    <property type="match status" value="1"/>
</dbReference>
<dbReference type="AlphaFoldDB" id="A0A6P1NPY3"/>
<keyword evidence="14" id="KW-1185">Reference proteome</keyword>
<feature type="transmembrane region" description="Helical" evidence="11">
    <location>
        <begin position="131"/>
        <end position="151"/>
    </location>
</feature>
<evidence type="ECO:0000256" key="5">
    <source>
        <dbReference type="ARBA" id="ARBA00022553"/>
    </source>
</evidence>
<evidence type="ECO:0000256" key="3">
    <source>
        <dbReference type="ARBA" id="ARBA00004236"/>
    </source>
</evidence>
<dbReference type="InterPro" id="IPR036097">
    <property type="entry name" value="HisK_dim/P_sf"/>
</dbReference>
<protein>
    <recommendedName>
        <fullName evidence="4">histidine kinase</fullName>
        <ecNumber evidence="4">2.7.13.3</ecNumber>
    </recommendedName>
</protein>
<dbReference type="SMART" id="SM00387">
    <property type="entry name" value="HATPase_c"/>
    <property type="match status" value="1"/>
</dbReference>
<gene>
    <name evidence="13" type="ORF">GU243_21160</name>
</gene>
<evidence type="ECO:0000256" key="4">
    <source>
        <dbReference type="ARBA" id="ARBA00012438"/>
    </source>
</evidence>
<feature type="transmembrane region" description="Helical" evidence="11">
    <location>
        <begin position="31"/>
        <end position="51"/>
    </location>
</feature>
<feature type="domain" description="Histidine kinase" evidence="12">
    <location>
        <begin position="313"/>
        <end position="527"/>
    </location>
</feature>
<keyword evidence="8" id="KW-0902">Two-component regulatory system</keyword>
<keyword evidence="9 11" id="KW-0472">Membrane</keyword>
<dbReference type="PANTHER" id="PTHR43711">
    <property type="entry name" value="TWO-COMPONENT HISTIDINE KINASE"/>
    <property type="match status" value="1"/>
</dbReference>
<evidence type="ECO:0000313" key="13">
    <source>
        <dbReference type="EMBL" id="QHK21769.1"/>
    </source>
</evidence>
<feature type="coiled-coil region" evidence="10">
    <location>
        <begin position="155"/>
        <end position="182"/>
    </location>
</feature>
<dbReference type="PANTHER" id="PTHR43711:SF1">
    <property type="entry name" value="HISTIDINE KINASE 1"/>
    <property type="match status" value="1"/>
</dbReference>
<dbReference type="Gene3D" id="3.30.565.10">
    <property type="entry name" value="Histidine kinase-like ATPase, C-terminal domain"/>
    <property type="match status" value="1"/>
</dbReference>
<keyword evidence="11" id="KW-0812">Transmembrane</keyword>
<dbReference type="FunFam" id="3.30.565.10:FF:000006">
    <property type="entry name" value="Sensor histidine kinase WalK"/>
    <property type="match status" value="1"/>
</dbReference>
<dbReference type="InterPro" id="IPR004358">
    <property type="entry name" value="Sig_transdc_His_kin-like_C"/>
</dbReference>
<keyword evidence="5" id="KW-0597">Phosphoprotein</keyword>
<organism evidence="13 14">
    <name type="scientific">Pseudarthrobacter psychrotolerans</name>
    <dbReference type="NCBI Taxonomy" id="2697569"/>
    <lineage>
        <taxon>Bacteria</taxon>
        <taxon>Bacillati</taxon>
        <taxon>Actinomycetota</taxon>
        <taxon>Actinomycetes</taxon>
        <taxon>Micrococcales</taxon>
        <taxon>Micrococcaceae</taxon>
        <taxon>Pseudarthrobacter</taxon>
    </lineage>
</organism>
<dbReference type="InterPro" id="IPR035965">
    <property type="entry name" value="PAS-like_dom_sf"/>
</dbReference>
<dbReference type="GO" id="GO:0005509">
    <property type="term" value="F:calcium ion binding"/>
    <property type="evidence" value="ECO:0007669"/>
    <property type="project" value="UniProtKB-ARBA"/>
</dbReference>
<dbReference type="SUPFAM" id="SSF47384">
    <property type="entry name" value="Homodimeric domain of signal transducing histidine kinase"/>
    <property type="match status" value="1"/>
</dbReference>
<dbReference type="GO" id="GO:0000155">
    <property type="term" value="F:phosphorelay sensor kinase activity"/>
    <property type="evidence" value="ECO:0007669"/>
    <property type="project" value="InterPro"/>
</dbReference>
<dbReference type="InterPro" id="IPR003661">
    <property type="entry name" value="HisK_dim/P_dom"/>
</dbReference>
<dbReference type="KEGG" id="psey:GU243_21160"/>
<keyword evidence="11" id="KW-1133">Transmembrane helix</keyword>
<dbReference type="PROSITE" id="PS50109">
    <property type="entry name" value="HIS_KIN"/>
    <property type="match status" value="1"/>
</dbReference>
<dbReference type="Gene3D" id="1.10.287.130">
    <property type="match status" value="1"/>
</dbReference>
<keyword evidence="7 13" id="KW-0418">Kinase</keyword>
<dbReference type="Pfam" id="PF00512">
    <property type="entry name" value="HisKA"/>
    <property type="match status" value="1"/>
</dbReference>
<evidence type="ECO:0000256" key="11">
    <source>
        <dbReference type="SAM" id="Phobius"/>
    </source>
</evidence>
<dbReference type="EC" id="2.7.13.3" evidence="4"/>
<feature type="transmembrane region" description="Helical" evidence="11">
    <location>
        <begin position="104"/>
        <end position="125"/>
    </location>
</feature>
<keyword evidence="10" id="KW-0175">Coiled coil</keyword>
<dbReference type="InterPro" id="IPR003594">
    <property type="entry name" value="HATPase_dom"/>
</dbReference>
<evidence type="ECO:0000313" key="14">
    <source>
        <dbReference type="Proteomes" id="UP000464186"/>
    </source>
</evidence>
<dbReference type="InterPro" id="IPR036890">
    <property type="entry name" value="HATPase_C_sf"/>
</dbReference>
<comment type="subcellular location">
    <subcellularLocation>
        <location evidence="3">Cell membrane</location>
    </subcellularLocation>
</comment>
<keyword evidence="6" id="KW-0808">Transferase</keyword>
<evidence type="ECO:0000256" key="8">
    <source>
        <dbReference type="ARBA" id="ARBA00023012"/>
    </source>
</evidence>
<evidence type="ECO:0000256" key="10">
    <source>
        <dbReference type="SAM" id="Coils"/>
    </source>
</evidence>
<dbReference type="CDD" id="cd00075">
    <property type="entry name" value="HATPase"/>
    <property type="match status" value="1"/>
</dbReference>
<comment type="catalytic activity">
    <reaction evidence="1">
        <text>ATP + protein L-histidine = ADP + protein N-phospho-L-histidine.</text>
        <dbReference type="EC" id="2.7.13.3"/>
    </reaction>
</comment>
<reference evidence="13 14" key="1">
    <citation type="submission" date="2020-01" db="EMBL/GenBank/DDBJ databases">
        <title>Pseudarthrobacter psychrotolerans sp. nov., isolated from antarctic soil.</title>
        <authorList>
            <person name="Shin Y."/>
            <person name="Park W."/>
        </authorList>
    </citation>
    <scope>NUCLEOTIDE SEQUENCE [LARGE SCALE GENOMIC DNA]</scope>
    <source>
        <strain evidence="13 14">YJ56</strain>
    </source>
</reference>
<feature type="transmembrane region" description="Helical" evidence="11">
    <location>
        <begin position="80"/>
        <end position="97"/>
    </location>
</feature>
<dbReference type="Pfam" id="PF02518">
    <property type="entry name" value="HATPase_c"/>
    <property type="match status" value="1"/>
</dbReference>
<dbReference type="Gene3D" id="3.30.450.20">
    <property type="entry name" value="PAS domain"/>
    <property type="match status" value="1"/>
</dbReference>
<proteinExistence type="predicted"/>
<dbReference type="InterPro" id="IPR050736">
    <property type="entry name" value="Sensor_HK_Regulatory"/>
</dbReference>
<dbReference type="SUPFAM" id="SSF55874">
    <property type="entry name" value="ATPase domain of HSP90 chaperone/DNA topoisomerase II/histidine kinase"/>
    <property type="match status" value="1"/>
</dbReference>
<sequence length="540" mass="57200">MVIFQLPLSVTMLLVTVLAEAFRPGLLQPGPFLYGLGGHLVILAACALVPWGRLPTRAWAVIPVLDCLAIGFSREAADQYLTVLGFLLVFPVVWLSLGRHRSGVVMAVSATILSAVLPPLILGMGFTGPSFIRIVLLPVILGAISLTAHVVSNAVLRQRLQLENQDKELQELLAASEQRERLLGTIMDTVSVGVCAVDEQGRKILMNKQQSHHLTGTLSENPRAPGSEEVPVFGVDRSHPLPPARHPLRRAARGEAFTDELIWIGTGTGQRAFSATSRLIKDGTGRSSGAVLAFTDVTALVTALAAKDQFVASVSHELRTPLTSILGYLGLALDEHPDLPADLAQYLVVAKRNAERLLHLVTDLLSVASDTLVINPRPADLTEVIRHSIESATPRASAAGISLHLEPSGPVTGRFDPARIGQVIDNLLSNAIKYTPDGGAVTVRARRDGDNVRCEVADTGIGMTQEEQAQAFTRFFRAARAHASAIPGAGLGLPITKTIIENHGGTIALASSPGLGTTVTLTLPEADGGSLDAGEVPAMS</sequence>
<evidence type="ECO:0000256" key="7">
    <source>
        <dbReference type="ARBA" id="ARBA00022777"/>
    </source>
</evidence>
<dbReference type="CDD" id="cd00082">
    <property type="entry name" value="HisKA"/>
    <property type="match status" value="1"/>
</dbReference>
<comment type="cofactor">
    <cofactor evidence="2">
        <name>a divalent metal cation</name>
        <dbReference type="ChEBI" id="CHEBI:60240"/>
    </cofactor>
</comment>